<sequence length="69" mass="7636">IRAGGGGLLVLISKDSGIIRVLNPLTLQYRDLPDVTAAALRPLSYYIRNYLHNHSEEDEDEDEEALVVG</sequence>
<dbReference type="Proteomes" id="UP000824469">
    <property type="component" value="Unassembled WGS sequence"/>
</dbReference>
<name>A0AA38C8F8_TAXCH</name>
<dbReference type="EMBL" id="JAHRHJ020000011">
    <property type="protein sequence ID" value="KAH9295325.1"/>
    <property type="molecule type" value="Genomic_DNA"/>
</dbReference>
<feature type="non-terminal residue" evidence="1">
    <location>
        <position position="69"/>
    </location>
</feature>
<comment type="caution">
    <text evidence="1">The sequence shown here is derived from an EMBL/GenBank/DDBJ whole genome shotgun (WGS) entry which is preliminary data.</text>
</comment>
<keyword evidence="2" id="KW-1185">Reference proteome</keyword>
<protein>
    <submittedName>
        <fullName evidence="1">Uncharacterized protein</fullName>
    </submittedName>
</protein>
<evidence type="ECO:0000313" key="1">
    <source>
        <dbReference type="EMBL" id="KAH9295325.1"/>
    </source>
</evidence>
<proteinExistence type="predicted"/>
<evidence type="ECO:0000313" key="2">
    <source>
        <dbReference type="Proteomes" id="UP000824469"/>
    </source>
</evidence>
<organism evidence="1 2">
    <name type="scientific">Taxus chinensis</name>
    <name type="common">Chinese yew</name>
    <name type="synonym">Taxus wallichiana var. chinensis</name>
    <dbReference type="NCBI Taxonomy" id="29808"/>
    <lineage>
        <taxon>Eukaryota</taxon>
        <taxon>Viridiplantae</taxon>
        <taxon>Streptophyta</taxon>
        <taxon>Embryophyta</taxon>
        <taxon>Tracheophyta</taxon>
        <taxon>Spermatophyta</taxon>
        <taxon>Pinopsida</taxon>
        <taxon>Pinidae</taxon>
        <taxon>Conifers II</taxon>
        <taxon>Cupressales</taxon>
        <taxon>Taxaceae</taxon>
        <taxon>Taxus</taxon>
    </lineage>
</organism>
<feature type="non-terminal residue" evidence="1">
    <location>
        <position position="1"/>
    </location>
</feature>
<accession>A0AA38C8F8</accession>
<reference evidence="1 2" key="1">
    <citation type="journal article" date="2021" name="Nat. Plants">
        <title>The Taxus genome provides insights into paclitaxel biosynthesis.</title>
        <authorList>
            <person name="Xiong X."/>
            <person name="Gou J."/>
            <person name="Liao Q."/>
            <person name="Li Y."/>
            <person name="Zhou Q."/>
            <person name="Bi G."/>
            <person name="Li C."/>
            <person name="Du R."/>
            <person name="Wang X."/>
            <person name="Sun T."/>
            <person name="Guo L."/>
            <person name="Liang H."/>
            <person name="Lu P."/>
            <person name="Wu Y."/>
            <person name="Zhang Z."/>
            <person name="Ro D.K."/>
            <person name="Shang Y."/>
            <person name="Huang S."/>
            <person name="Yan J."/>
        </authorList>
    </citation>
    <scope>NUCLEOTIDE SEQUENCE [LARGE SCALE GENOMIC DNA]</scope>
    <source>
        <strain evidence="1">Ta-2019</strain>
    </source>
</reference>
<gene>
    <name evidence="1" type="ORF">KI387_038913</name>
</gene>
<dbReference type="AlphaFoldDB" id="A0AA38C8F8"/>